<evidence type="ECO:0008006" key="9">
    <source>
        <dbReference type="Google" id="ProtNLM"/>
    </source>
</evidence>
<evidence type="ECO:0000256" key="2">
    <source>
        <dbReference type="ARBA" id="ARBA00022490"/>
    </source>
</evidence>
<feature type="domain" description="HOOK N-terminal" evidence="7">
    <location>
        <begin position="14"/>
        <end position="139"/>
    </location>
</feature>
<dbReference type="GO" id="GO:0008017">
    <property type="term" value="F:microtubule binding"/>
    <property type="evidence" value="ECO:0007669"/>
    <property type="project" value="InterPro"/>
</dbReference>
<dbReference type="SUPFAM" id="SSF116907">
    <property type="entry name" value="Hook domain"/>
    <property type="match status" value="1"/>
</dbReference>
<dbReference type="GO" id="GO:0005815">
    <property type="term" value="C:microtubule organizing center"/>
    <property type="evidence" value="ECO:0007669"/>
    <property type="project" value="TreeGrafter"/>
</dbReference>
<dbReference type="PANTHER" id="PTHR18947:SF28">
    <property type="entry name" value="GIRDIN, ISOFORM A"/>
    <property type="match status" value="1"/>
</dbReference>
<dbReference type="AlphaFoldDB" id="A0A7S2SUT2"/>
<feature type="domain" description="Hook C-terminal" evidence="6">
    <location>
        <begin position="170"/>
        <end position="657"/>
    </location>
</feature>
<gene>
    <name evidence="8" type="ORF">RMAR1173_LOCUS21189</name>
</gene>
<feature type="region of interest" description="Disordered" evidence="5">
    <location>
        <begin position="637"/>
        <end position="671"/>
    </location>
</feature>
<dbReference type="Gene3D" id="1.10.418.10">
    <property type="entry name" value="Calponin-like domain"/>
    <property type="match status" value="1"/>
</dbReference>
<dbReference type="GO" id="GO:0051959">
    <property type="term" value="F:dynein light intermediate chain binding"/>
    <property type="evidence" value="ECO:0007669"/>
    <property type="project" value="TreeGrafter"/>
</dbReference>
<dbReference type="GO" id="GO:0005737">
    <property type="term" value="C:cytoplasm"/>
    <property type="evidence" value="ECO:0007669"/>
    <property type="project" value="UniProtKB-SubCell"/>
</dbReference>
<evidence type="ECO:0000259" key="7">
    <source>
        <dbReference type="Pfam" id="PF19047"/>
    </source>
</evidence>
<proteinExistence type="predicted"/>
<keyword evidence="3 4" id="KW-0175">Coiled coil</keyword>
<evidence type="ECO:0000259" key="6">
    <source>
        <dbReference type="Pfam" id="PF05622"/>
    </source>
</evidence>
<dbReference type="Pfam" id="PF05622">
    <property type="entry name" value="HOOK"/>
    <property type="match status" value="1"/>
</dbReference>
<feature type="region of interest" description="Disordered" evidence="5">
    <location>
        <begin position="200"/>
        <end position="219"/>
    </location>
</feature>
<feature type="region of interest" description="Disordered" evidence="5">
    <location>
        <begin position="488"/>
        <end position="513"/>
    </location>
</feature>
<organism evidence="8">
    <name type="scientific">Rhizochromulina marina</name>
    <dbReference type="NCBI Taxonomy" id="1034831"/>
    <lineage>
        <taxon>Eukaryota</taxon>
        <taxon>Sar</taxon>
        <taxon>Stramenopiles</taxon>
        <taxon>Ochrophyta</taxon>
        <taxon>Dictyochophyceae</taxon>
        <taxon>Rhizochromulinales</taxon>
        <taxon>Rhizochromulina</taxon>
    </lineage>
</organism>
<dbReference type="CDD" id="cd22211">
    <property type="entry name" value="HkD_SF"/>
    <property type="match status" value="1"/>
</dbReference>
<evidence type="ECO:0000313" key="8">
    <source>
        <dbReference type="EMBL" id="CAD9710196.1"/>
    </source>
</evidence>
<evidence type="ECO:0000256" key="4">
    <source>
        <dbReference type="SAM" id="Coils"/>
    </source>
</evidence>
<sequence>MAGIPEGFEEDIPQWINTFDGVSCENVLQLCSGVELTRVMQQIDDSFFAFELVHGDNWKGHKSNVTSLLSALERYYAEVLGRPLNLDHVETTDLCRDRSIEELAKVVGAVVGAALLCEDKDQYIGAIMALPEDAQQTLFLFAQDVMAQTEDEDQAGNAGDEPSGLPEDFSEQVSDLKGQVSALQAENEALREKTERLEAENGRLQVASDEAGARSGLEEDFQQMRQDLTRQNEKLREELERAEEQLRDRETGLTKDWEARLQAASVEFENQLQKLRDEKDILAGKVEDYNKLKSREERMRQKLDEYDSVSQTLRRRVQELDDSNAKHLDRILHLESVENEVDFVKGKMEEYKNQTMDLETKCLELTSQVEVKDQDLAALQEELKDAHGQCQYFENELEEAKQELEAKAEADVDGSGFGGEGLGSFDDIPVAVKERLVRLEKENELLKQATEAGSGSAATDARLEMLQSQADERQEKVLELEKENHQLKHQLKNQSAAASAGAGGQERDERSQQRIEELEKQLTEAQAKGSSTQALTLTVRKLKEQLKEKESENNKLTSDKEKLEAYTKKALHNVQEKYMLAIKTCKEQIKEKEERIQKLTEQYKQGRHQSTREAQLLSSAIYELGMNITEARLARTLDRSGGGKASPMSTTFLQGRRDQVRRGSLQGAQHS</sequence>
<dbReference type="GO" id="GO:0031122">
    <property type="term" value="P:cytoplasmic microtubule organization"/>
    <property type="evidence" value="ECO:0007669"/>
    <property type="project" value="InterPro"/>
</dbReference>
<dbReference type="Pfam" id="PF19047">
    <property type="entry name" value="HOOK_N"/>
    <property type="match status" value="1"/>
</dbReference>
<dbReference type="InterPro" id="IPR036872">
    <property type="entry name" value="CH_dom_sf"/>
</dbReference>
<dbReference type="Gene3D" id="1.10.287.1490">
    <property type="match status" value="1"/>
</dbReference>
<evidence type="ECO:0000256" key="3">
    <source>
        <dbReference type="ARBA" id="ARBA00023054"/>
    </source>
</evidence>
<protein>
    <recommendedName>
        <fullName evidence="9">HOOK N-terminal domain-containing protein</fullName>
    </recommendedName>
</protein>
<keyword evidence="2" id="KW-0963">Cytoplasm</keyword>
<feature type="region of interest" description="Disordered" evidence="5">
    <location>
        <begin position="150"/>
        <end position="177"/>
    </location>
</feature>
<dbReference type="InterPro" id="IPR008636">
    <property type="entry name" value="Hook_C"/>
</dbReference>
<accession>A0A7S2SUT2</accession>
<dbReference type="EMBL" id="HBHJ01031998">
    <property type="protein sequence ID" value="CAD9710196.1"/>
    <property type="molecule type" value="Transcribed_RNA"/>
</dbReference>
<dbReference type="GO" id="GO:0030705">
    <property type="term" value="P:cytoskeleton-dependent intracellular transport"/>
    <property type="evidence" value="ECO:0007669"/>
    <property type="project" value="InterPro"/>
</dbReference>
<name>A0A7S2SUT2_9STRA</name>
<comment type="subcellular location">
    <subcellularLocation>
        <location evidence="1">Cytoplasm</location>
    </subcellularLocation>
</comment>
<dbReference type="InterPro" id="IPR043936">
    <property type="entry name" value="HOOK_N"/>
</dbReference>
<dbReference type="PANTHER" id="PTHR18947">
    <property type="entry name" value="HOOK PROTEINS"/>
    <property type="match status" value="1"/>
</dbReference>
<reference evidence="8" key="1">
    <citation type="submission" date="2021-01" db="EMBL/GenBank/DDBJ databases">
        <authorList>
            <person name="Corre E."/>
            <person name="Pelletier E."/>
            <person name="Niang G."/>
            <person name="Scheremetjew M."/>
            <person name="Finn R."/>
            <person name="Kale V."/>
            <person name="Holt S."/>
            <person name="Cochrane G."/>
            <person name="Meng A."/>
            <person name="Brown T."/>
            <person name="Cohen L."/>
        </authorList>
    </citation>
    <scope>NUCLEOTIDE SEQUENCE</scope>
    <source>
        <strain evidence="8">CCMP1243</strain>
    </source>
</reference>
<evidence type="ECO:0000256" key="1">
    <source>
        <dbReference type="ARBA" id="ARBA00004496"/>
    </source>
</evidence>
<evidence type="ECO:0000256" key="5">
    <source>
        <dbReference type="SAM" id="MobiDB-lite"/>
    </source>
</evidence>
<feature type="coiled-coil region" evidence="4">
    <location>
        <begin position="334"/>
        <end position="410"/>
    </location>
</feature>